<dbReference type="HAMAP" id="MF_01398">
    <property type="entry name" value="ATP_synth_b_bprime"/>
    <property type="match status" value="1"/>
</dbReference>
<evidence type="ECO:0000256" key="5">
    <source>
        <dbReference type="ARBA" id="ARBA00022692"/>
    </source>
</evidence>
<keyword evidence="4 13" id="KW-0138">CF(0)</keyword>
<name>A0A140L6T6_9FIRM</name>
<evidence type="ECO:0000256" key="8">
    <source>
        <dbReference type="ARBA" id="ARBA00023065"/>
    </source>
</evidence>
<accession>A0A140L6T6</accession>
<comment type="subunit">
    <text evidence="13">F-type ATPases have 2 components, F(1) - the catalytic core - and F(0) - the membrane proton channel. F(1) has five subunits: alpha(3), beta(3), gamma(1), delta(1), epsilon(1). F(0) has three main subunits: a(1), b(2) and c(10-14). The alpha and beta chains form an alternating ring which encloses part of the gamma chain. F(1) is attached to F(0) by a central stalk formed by the gamma and epsilon chains, while a peripheral stalk is formed by the delta and b chains.</text>
</comment>
<keyword evidence="6 13" id="KW-0375">Hydrogen ion transport</keyword>
<dbReference type="AlphaFoldDB" id="A0A140L6T6"/>
<evidence type="ECO:0000256" key="6">
    <source>
        <dbReference type="ARBA" id="ARBA00022781"/>
    </source>
</evidence>
<evidence type="ECO:0000313" key="16">
    <source>
        <dbReference type="EMBL" id="KXG76261.1"/>
    </source>
</evidence>
<dbReference type="STRING" id="520762.AN619_12180"/>
<comment type="function">
    <text evidence="11 13">F(1)F(0) ATP synthase produces ATP from ADP in the presence of a proton or sodium gradient. F-type ATPases consist of two structural domains, F(1) containing the extramembraneous catalytic core and F(0) containing the membrane proton channel, linked together by a central stalk and a peripheral stalk. During catalysis, ATP synthesis in the catalytic domain of F(1) is coupled via a rotary mechanism of the central stalk subunits to proton translocation.</text>
</comment>
<dbReference type="PANTHER" id="PTHR33445">
    <property type="entry name" value="ATP SYNTHASE SUBUNIT B', CHLOROPLASTIC"/>
    <property type="match status" value="1"/>
</dbReference>
<keyword evidence="3 13" id="KW-1003">Cell membrane</keyword>
<dbReference type="Proteomes" id="UP000070456">
    <property type="component" value="Unassembled WGS sequence"/>
</dbReference>
<keyword evidence="5 13" id="KW-0812">Transmembrane</keyword>
<keyword evidence="9 13" id="KW-0472">Membrane</keyword>
<evidence type="ECO:0000256" key="7">
    <source>
        <dbReference type="ARBA" id="ARBA00022989"/>
    </source>
</evidence>
<evidence type="ECO:0000313" key="17">
    <source>
        <dbReference type="Proteomes" id="UP000070456"/>
    </source>
</evidence>
<keyword evidence="17" id="KW-1185">Reference proteome</keyword>
<evidence type="ECO:0000256" key="1">
    <source>
        <dbReference type="ARBA" id="ARBA00005513"/>
    </source>
</evidence>
<comment type="function">
    <text evidence="13">Component of the F(0) channel, it forms part of the peripheral stalk, linking F(1) to F(0).</text>
</comment>
<protein>
    <recommendedName>
        <fullName evidence="13">ATP synthase subunit b</fullName>
    </recommendedName>
    <alternativeName>
        <fullName evidence="13">ATP synthase F(0) sector subunit b</fullName>
    </alternativeName>
    <alternativeName>
        <fullName evidence="13">ATPase subunit I</fullName>
    </alternativeName>
    <alternativeName>
        <fullName evidence="13">F-type ATPase subunit b</fullName>
        <shortName evidence="13">F-ATPase subunit b</shortName>
    </alternativeName>
</protein>
<keyword evidence="8 13" id="KW-0406">Ion transport</keyword>
<evidence type="ECO:0000256" key="12">
    <source>
        <dbReference type="ARBA" id="ARBA00037847"/>
    </source>
</evidence>
<dbReference type="NCBIfam" id="NF009992">
    <property type="entry name" value="PRK13461.1"/>
    <property type="match status" value="1"/>
</dbReference>
<evidence type="ECO:0000256" key="11">
    <source>
        <dbReference type="ARBA" id="ARBA00025198"/>
    </source>
</evidence>
<dbReference type="InterPro" id="IPR005864">
    <property type="entry name" value="ATP_synth_F0_bsu_bac"/>
</dbReference>
<dbReference type="Pfam" id="PF00430">
    <property type="entry name" value="ATP-synt_B"/>
    <property type="match status" value="1"/>
</dbReference>
<evidence type="ECO:0000256" key="3">
    <source>
        <dbReference type="ARBA" id="ARBA00022475"/>
    </source>
</evidence>
<organism evidence="16 17">
    <name type="scientific">Thermotalea metallivorans</name>
    <dbReference type="NCBI Taxonomy" id="520762"/>
    <lineage>
        <taxon>Bacteria</taxon>
        <taxon>Bacillati</taxon>
        <taxon>Bacillota</taxon>
        <taxon>Clostridia</taxon>
        <taxon>Peptostreptococcales</taxon>
        <taxon>Thermotaleaceae</taxon>
        <taxon>Thermotalea</taxon>
    </lineage>
</organism>
<evidence type="ECO:0000256" key="9">
    <source>
        <dbReference type="ARBA" id="ARBA00023136"/>
    </source>
</evidence>
<dbReference type="GO" id="GO:0046961">
    <property type="term" value="F:proton-transporting ATPase activity, rotational mechanism"/>
    <property type="evidence" value="ECO:0007669"/>
    <property type="project" value="TreeGrafter"/>
</dbReference>
<dbReference type="GO" id="GO:0012505">
    <property type="term" value="C:endomembrane system"/>
    <property type="evidence" value="ECO:0007669"/>
    <property type="project" value="UniProtKB-SubCell"/>
</dbReference>
<comment type="subcellular location">
    <subcellularLocation>
        <location evidence="13">Cell membrane</location>
        <topology evidence="13">Single-pass membrane protein</topology>
    </subcellularLocation>
    <subcellularLocation>
        <location evidence="12">Endomembrane system</location>
        <topology evidence="12">Single-pass membrane protein</topology>
    </subcellularLocation>
</comment>
<keyword evidence="10 13" id="KW-0066">ATP synthesis</keyword>
<dbReference type="EMBL" id="LOEE01000028">
    <property type="protein sequence ID" value="KXG76261.1"/>
    <property type="molecule type" value="Genomic_DNA"/>
</dbReference>
<evidence type="ECO:0000256" key="10">
    <source>
        <dbReference type="ARBA" id="ARBA00023310"/>
    </source>
</evidence>
<evidence type="ECO:0000256" key="14">
    <source>
        <dbReference type="RuleBase" id="RU003848"/>
    </source>
</evidence>
<dbReference type="InterPro" id="IPR002146">
    <property type="entry name" value="ATP_synth_b/b'su_bac/chlpt"/>
</dbReference>
<dbReference type="GO" id="GO:0046933">
    <property type="term" value="F:proton-transporting ATP synthase activity, rotational mechanism"/>
    <property type="evidence" value="ECO:0007669"/>
    <property type="project" value="UniProtKB-UniRule"/>
</dbReference>
<feature type="transmembrane region" description="Helical" evidence="13">
    <location>
        <begin position="12"/>
        <end position="33"/>
    </location>
</feature>
<proteinExistence type="inferred from homology"/>
<dbReference type="PANTHER" id="PTHR33445:SF1">
    <property type="entry name" value="ATP SYNTHASE SUBUNIT B"/>
    <property type="match status" value="1"/>
</dbReference>
<evidence type="ECO:0000256" key="4">
    <source>
        <dbReference type="ARBA" id="ARBA00022547"/>
    </source>
</evidence>
<feature type="coiled-coil region" evidence="15">
    <location>
        <begin position="47"/>
        <end position="133"/>
    </location>
</feature>
<sequence>MVLRSGLVQIDYTLFFQIINTIILYFLLRRFLFKPVTEFMASRQNAIVASMKEAEAKNAEADQLRLEYQKKLEGAHEEGRKIIKDASKRAEERAGEIIAQAQEEASKIKDRAAIEIERERQKAANQMKEEVAALAVLAAGKIIDKSLDENSHDKLIKEFIDEVGETTWWN</sequence>
<keyword evidence="7 13" id="KW-1133">Transmembrane helix</keyword>
<evidence type="ECO:0000256" key="15">
    <source>
        <dbReference type="SAM" id="Coils"/>
    </source>
</evidence>
<comment type="similarity">
    <text evidence="1 13 14">Belongs to the ATPase B chain family.</text>
</comment>
<dbReference type="GO" id="GO:0005886">
    <property type="term" value="C:plasma membrane"/>
    <property type="evidence" value="ECO:0007669"/>
    <property type="project" value="UniProtKB-SubCell"/>
</dbReference>
<dbReference type="NCBIfam" id="TIGR01144">
    <property type="entry name" value="ATP_synt_b"/>
    <property type="match status" value="1"/>
</dbReference>
<dbReference type="SUPFAM" id="SSF81573">
    <property type="entry name" value="F1F0 ATP synthase subunit B, membrane domain"/>
    <property type="match status" value="1"/>
</dbReference>
<dbReference type="CDD" id="cd06503">
    <property type="entry name" value="ATP-synt_Fo_b"/>
    <property type="match status" value="1"/>
</dbReference>
<dbReference type="OrthoDB" id="9795863at2"/>
<keyword evidence="2 13" id="KW-0813">Transport</keyword>
<dbReference type="GO" id="GO:0045259">
    <property type="term" value="C:proton-transporting ATP synthase complex"/>
    <property type="evidence" value="ECO:0007669"/>
    <property type="project" value="UniProtKB-KW"/>
</dbReference>
<evidence type="ECO:0000256" key="13">
    <source>
        <dbReference type="HAMAP-Rule" id="MF_01398"/>
    </source>
</evidence>
<dbReference type="InterPro" id="IPR050059">
    <property type="entry name" value="ATP_synthase_B_chain"/>
</dbReference>
<evidence type="ECO:0000256" key="2">
    <source>
        <dbReference type="ARBA" id="ARBA00022448"/>
    </source>
</evidence>
<gene>
    <name evidence="13 16" type="primary">atpF</name>
    <name evidence="16" type="ORF">AN619_12180</name>
</gene>
<keyword evidence="15" id="KW-0175">Coiled coil</keyword>
<reference evidence="16 17" key="1">
    <citation type="submission" date="2015-12" db="EMBL/GenBank/DDBJ databases">
        <title>Draft genome sequence of the thermoanaerobe Thermotalea metallivorans, an isolate from the runoff channel of the Great Artesian Basin, Australia.</title>
        <authorList>
            <person name="Patel B.K."/>
        </authorList>
    </citation>
    <scope>NUCLEOTIDE SEQUENCE [LARGE SCALE GENOMIC DNA]</scope>
    <source>
        <strain evidence="16 17">B2-1</strain>
    </source>
</reference>
<comment type="caution">
    <text evidence="16">The sequence shown here is derived from an EMBL/GenBank/DDBJ whole genome shotgun (WGS) entry which is preliminary data.</text>
</comment>
<dbReference type="InterPro" id="IPR028987">
    <property type="entry name" value="ATP_synth_B-like_membr_sf"/>
</dbReference>
<dbReference type="RefSeq" id="WP_068555777.1">
    <property type="nucleotide sequence ID" value="NZ_LOEE01000028.1"/>
</dbReference>